<dbReference type="OrthoDB" id="196131at2759"/>
<feature type="domain" description="Helicase C-terminal" evidence="16">
    <location>
        <begin position="316"/>
        <end position="463"/>
    </location>
</feature>
<evidence type="ECO:0000256" key="1">
    <source>
        <dbReference type="ARBA" id="ARBA00004604"/>
    </source>
</evidence>
<keyword evidence="18" id="KW-1185">Reference proteome</keyword>
<feature type="compositionally biased region" description="Basic and acidic residues" evidence="14">
    <location>
        <begin position="1"/>
        <end position="41"/>
    </location>
</feature>
<dbReference type="Gene3D" id="3.40.50.300">
    <property type="entry name" value="P-loop containing nucleotide triphosphate hydrolases"/>
    <property type="match status" value="2"/>
</dbReference>
<organism evidence="17 18">
    <name type="scientific">Monascus purpureus</name>
    <name type="common">Red mold</name>
    <name type="synonym">Monascus anka</name>
    <dbReference type="NCBI Taxonomy" id="5098"/>
    <lineage>
        <taxon>Eukaryota</taxon>
        <taxon>Fungi</taxon>
        <taxon>Dikarya</taxon>
        <taxon>Ascomycota</taxon>
        <taxon>Pezizomycotina</taxon>
        <taxon>Eurotiomycetes</taxon>
        <taxon>Eurotiomycetidae</taxon>
        <taxon>Eurotiales</taxon>
        <taxon>Aspergillaceae</taxon>
        <taxon>Monascus</taxon>
    </lineage>
</organism>
<dbReference type="PROSITE" id="PS51194">
    <property type="entry name" value="HELICASE_CTER"/>
    <property type="match status" value="1"/>
</dbReference>
<dbReference type="PANTHER" id="PTHR47958">
    <property type="entry name" value="ATP-DEPENDENT RNA HELICASE DBP3"/>
    <property type="match status" value="1"/>
</dbReference>
<name>A0A507R412_MONPU</name>
<evidence type="ECO:0000256" key="9">
    <source>
        <dbReference type="ARBA" id="ARBA00022840"/>
    </source>
</evidence>
<evidence type="ECO:0000256" key="2">
    <source>
        <dbReference type="ARBA" id="ARBA00009334"/>
    </source>
</evidence>
<dbReference type="STRING" id="5098.A0A507R412"/>
<comment type="similarity">
    <text evidence="2">Belongs to the DEAD box helicase family. DDX5/DBP2 subfamily.</text>
</comment>
<evidence type="ECO:0000256" key="6">
    <source>
        <dbReference type="ARBA" id="ARBA00022741"/>
    </source>
</evidence>
<evidence type="ECO:0000256" key="13">
    <source>
        <dbReference type="RuleBase" id="RU000492"/>
    </source>
</evidence>
<dbReference type="InterPro" id="IPR001650">
    <property type="entry name" value="Helicase_C-like"/>
</dbReference>
<proteinExistence type="inferred from homology"/>
<feature type="domain" description="Helicase ATP-binding" evidence="15">
    <location>
        <begin position="110"/>
        <end position="285"/>
    </location>
</feature>
<dbReference type="InterPro" id="IPR011545">
    <property type="entry name" value="DEAD/DEAH_box_helicase_dom"/>
</dbReference>
<evidence type="ECO:0000256" key="11">
    <source>
        <dbReference type="ARBA" id="ARBA00037449"/>
    </source>
</evidence>
<dbReference type="PROSITE" id="PS00039">
    <property type="entry name" value="DEAD_ATP_HELICASE"/>
    <property type="match status" value="1"/>
</dbReference>
<dbReference type="EMBL" id="VIFY01000018">
    <property type="protein sequence ID" value="TQB75556.1"/>
    <property type="molecule type" value="Genomic_DNA"/>
</dbReference>
<sequence>MAKRNHTDKETADQRPNPDKRTKHSNDEEDLGVRASEKDTSDASSALSSVSQSESDQFLATNSIKITDSLPGTPIPRAIISFDQLSPCNNSLYAPLASFQSPTPIQSATWPLLFAGRDVIGIAETGSGKTLAFTLPCLKKILDSKRKSKPYRPAAVIISPTRELAMQIYDQVLKFAQSVDIDVACIFGGVKKEEQRVALRTAAIVIATPGRLKDLQNDGSVVLGKVKYLVLDEADRMLDKGFEQDIKDIIRPMPVSRRQTVMFTATWPPTVRDLAGKFMTSPVTVTVGGDPSADPRANTRIKQIVEVISPREKESRLLQLLDQSRREAVDKILVFCLYKKEAVRIENLIRRRGFRVAGIHGDLNQQKRFESLNAFKSGAATILVATDVAARGLDIPSVKLVINVTFPLTVEDYVHRIGRTGRAGAEGRATTFFTENDKTQSGALINVLREAKQEVPEALLKFGTTVKKKQHDVYGAFFKDVDTSKSATKIIFDD</sequence>
<evidence type="ECO:0000313" key="17">
    <source>
        <dbReference type="EMBL" id="TQB75556.1"/>
    </source>
</evidence>
<keyword evidence="6 13" id="KW-0547">Nucleotide-binding</keyword>
<dbReference type="GO" id="GO:0003724">
    <property type="term" value="F:RNA helicase activity"/>
    <property type="evidence" value="ECO:0007669"/>
    <property type="project" value="UniProtKB-EC"/>
</dbReference>
<reference evidence="17 18" key="1">
    <citation type="submission" date="2019-06" db="EMBL/GenBank/DDBJ databases">
        <title>Wine fermentation using esterase from Monascus purpureus.</title>
        <authorList>
            <person name="Geng C."/>
            <person name="Zhang Y."/>
        </authorList>
    </citation>
    <scope>NUCLEOTIDE SEQUENCE [LARGE SCALE GENOMIC DNA]</scope>
    <source>
        <strain evidence="17">HQ1</strain>
    </source>
</reference>
<feature type="region of interest" description="Disordered" evidence="14">
    <location>
        <begin position="1"/>
        <end position="52"/>
    </location>
</feature>
<keyword evidence="4" id="KW-0690">Ribosome biogenesis</keyword>
<evidence type="ECO:0000313" key="18">
    <source>
        <dbReference type="Proteomes" id="UP000319663"/>
    </source>
</evidence>
<dbReference type="EC" id="3.6.4.13" evidence="3"/>
<evidence type="ECO:0000256" key="10">
    <source>
        <dbReference type="ARBA" id="ARBA00023242"/>
    </source>
</evidence>
<comment type="function">
    <text evidence="11">ATP-dependent RNA helicase required for 60S ribosomal subunit synthesis. Involved in efficient pre-rRNA processing, predominantly at site A3, which is necessary for the normal formation of 25S and 5.8S rRNAs.</text>
</comment>
<keyword evidence="5" id="KW-0698">rRNA processing</keyword>
<dbReference type="GO" id="GO:0016787">
    <property type="term" value="F:hydrolase activity"/>
    <property type="evidence" value="ECO:0007669"/>
    <property type="project" value="UniProtKB-KW"/>
</dbReference>
<evidence type="ECO:0000256" key="12">
    <source>
        <dbReference type="ARBA" id="ARBA00047984"/>
    </source>
</evidence>
<keyword evidence="8 13" id="KW-0347">Helicase</keyword>
<evidence type="ECO:0000259" key="16">
    <source>
        <dbReference type="PROSITE" id="PS51194"/>
    </source>
</evidence>
<accession>A0A507R412</accession>
<feature type="compositionally biased region" description="Low complexity" evidence="14">
    <location>
        <begin position="42"/>
        <end position="52"/>
    </location>
</feature>
<dbReference type="SMART" id="SM00487">
    <property type="entry name" value="DEXDc"/>
    <property type="match status" value="1"/>
</dbReference>
<evidence type="ECO:0000256" key="14">
    <source>
        <dbReference type="SAM" id="MobiDB-lite"/>
    </source>
</evidence>
<keyword evidence="10" id="KW-0539">Nucleus</keyword>
<dbReference type="InterPro" id="IPR014001">
    <property type="entry name" value="Helicase_ATP-bd"/>
</dbReference>
<evidence type="ECO:0000256" key="3">
    <source>
        <dbReference type="ARBA" id="ARBA00012552"/>
    </source>
</evidence>
<dbReference type="Pfam" id="PF00271">
    <property type="entry name" value="Helicase_C"/>
    <property type="match status" value="1"/>
</dbReference>
<evidence type="ECO:0000256" key="5">
    <source>
        <dbReference type="ARBA" id="ARBA00022552"/>
    </source>
</evidence>
<dbReference type="PROSITE" id="PS51192">
    <property type="entry name" value="HELICASE_ATP_BIND_1"/>
    <property type="match status" value="1"/>
</dbReference>
<gene>
    <name evidence="17" type="primary">DBP3</name>
    <name evidence="17" type="ORF">MPDQ_002520</name>
</gene>
<comment type="subcellular location">
    <subcellularLocation>
        <location evidence="1">Nucleus</location>
        <location evidence="1">Nucleolus</location>
    </subcellularLocation>
</comment>
<dbReference type="SUPFAM" id="SSF52540">
    <property type="entry name" value="P-loop containing nucleoside triphosphate hydrolases"/>
    <property type="match status" value="1"/>
</dbReference>
<dbReference type="AlphaFoldDB" id="A0A507R412"/>
<evidence type="ECO:0000256" key="7">
    <source>
        <dbReference type="ARBA" id="ARBA00022801"/>
    </source>
</evidence>
<evidence type="ECO:0000259" key="15">
    <source>
        <dbReference type="PROSITE" id="PS51192"/>
    </source>
</evidence>
<keyword evidence="7 13" id="KW-0378">Hydrolase</keyword>
<evidence type="ECO:0000256" key="8">
    <source>
        <dbReference type="ARBA" id="ARBA00022806"/>
    </source>
</evidence>
<dbReference type="InterPro" id="IPR027417">
    <property type="entry name" value="P-loop_NTPase"/>
</dbReference>
<evidence type="ECO:0000256" key="4">
    <source>
        <dbReference type="ARBA" id="ARBA00022517"/>
    </source>
</evidence>
<dbReference type="GO" id="GO:0005524">
    <property type="term" value="F:ATP binding"/>
    <property type="evidence" value="ECO:0007669"/>
    <property type="project" value="UniProtKB-KW"/>
</dbReference>
<dbReference type="FunFam" id="3.40.50.300:FF:000008">
    <property type="entry name" value="ATP-dependent RNA helicase RhlB"/>
    <property type="match status" value="1"/>
</dbReference>
<comment type="catalytic activity">
    <reaction evidence="12">
        <text>ATP + H2O = ADP + phosphate + H(+)</text>
        <dbReference type="Rhea" id="RHEA:13065"/>
        <dbReference type="ChEBI" id="CHEBI:15377"/>
        <dbReference type="ChEBI" id="CHEBI:15378"/>
        <dbReference type="ChEBI" id="CHEBI:30616"/>
        <dbReference type="ChEBI" id="CHEBI:43474"/>
        <dbReference type="ChEBI" id="CHEBI:456216"/>
        <dbReference type="EC" id="3.6.4.13"/>
    </reaction>
</comment>
<protein>
    <recommendedName>
        <fullName evidence="3">RNA helicase</fullName>
        <ecNumber evidence="3">3.6.4.13</ecNumber>
    </recommendedName>
</protein>
<dbReference type="CDD" id="cd18787">
    <property type="entry name" value="SF2_C_DEAD"/>
    <property type="match status" value="1"/>
</dbReference>
<dbReference type="Proteomes" id="UP000319663">
    <property type="component" value="Unassembled WGS sequence"/>
</dbReference>
<dbReference type="InterPro" id="IPR044742">
    <property type="entry name" value="DEAD/DEAH_RhlB"/>
</dbReference>
<dbReference type="SMART" id="SM00490">
    <property type="entry name" value="HELICc"/>
    <property type="match status" value="1"/>
</dbReference>
<comment type="caution">
    <text evidence="17">The sequence shown here is derived from an EMBL/GenBank/DDBJ whole genome shotgun (WGS) entry which is preliminary data.</text>
</comment>
<dbReference type="CDD" id="cd00268">
    <property type="entry name" value="DEADc"/>
    <property type="match status" value="1"/>
</dbReference>
<keyword evidence="9 13" id="KW-0067">ATP-binding</keyword>
<dbReference type="Pfam" id="PF00270">
    <property type="entry name" value="DEAD"/>
    <property type="match status" value="1"/>
</dbReference>
<dbReference type="InterPro" id="IPR000629">
    <property type="entry name" value="RNA-helicase_DEAD-box_CS"/>
</dbReference>
<dbReference type="GO" id="GO:0003676">
    <property type="term" value="F:nucleic acid binding"/>
    <property type="evidence" value="ECO:0007669"/>
    <property type="project" value="InterPro"/>
</dbReference>